<organism evidence="14 15">
    <name type="scientific">Ogataea philodendri</name>
    <dbReference type="NCBI Taxonomy" id="1378263"/>
    <lineage>
        <taxon>Eukaryota</taxon>
        <taxon>Fungi</taxon>
        <taxon>Dikarya</taxon>
        <taxon>Ascomycota</taxon>
        <taxon>Saccharomycotina</taxon>
        <taxon>Pichiomycetes</taxon>
        <taxon>Pichiales</taxon>
        <taxon>Pichiaceae</taxon>
        <taxon>Ogataea</taxon>
    </lineage>
</organism>
<dbReference type="Proteomes" id="UP000769157">
    <property type="component" value="Unassembled WGS sequence"/>
</dbReference>
<dbReference type="Gene3D" id="1.20.1060.20">
    <property type="match status" value="1"/>
</dbReference>
<dbReference type="GeneID" id="70233279"/>
<evidence type="ECO:0000256" key="2">
    <source>
        <dbReference type="ARBA" id="ARBA00005231"/>
    </source>
</evidence>
<dbReference type="Gene3D" id="3.40.50.300">
    <property type="entry name" value="P-loop containing nucleotide triphosphate hydrolases"/>
    <property type="match status" value="2"/>
</dbReference>
<reference evidence="14" key="2">
    <citation type="submission" date="2021-01" db="EMBL/GenBank/DDBJ databases">
        <authorList>
            <person name="Schikora-Tamarit M.A."/>
        </authorList>
    </citation>
    <scope>NUCLEOTIDE SEQUENCE</scope>
    <source>
        <strain evidence="14">CBS6075</strain>
    </source>
</reference>
<dbReference type="FunFam" id="3.40.50.300:FF:000278">
    <property type="entry name" value="Structural maintenance of chromosomes 2"/>
    <property type="match status" value="1"/>
</dbReference>
<dbReference type="InterPro" id="IPR024704">
    <property type="entry name" value="SMC"/>
</dbReference>
<evidence type="ECO:0000256" key="5">
    <source>
        <dbReference type="ARBA" id="ARBA00022776"/>
    </source>
</evidence>
<comment type="caution">
    <text evidence="14">The sequence shown here is derived from an EMBL/GenBank/DDBJ whole genome shotgun (WGS) entry which is preliminary data.</text>
</comment>
<reference evidence="14" key="1">
    <citation type="journal article" date="2021" name="Open Biol.">
        <title>Shared evolutionary footprints suggest mitochondrial oxidative damage underlies multiple complex I losses in fungi.</title>
        <authorList>
            <person name="Schikora-Tamarit M.A."/>
            <person name="Marcet-Houben M."/>
            <person name="Nosek J."/>
            <person name="Gabaldon T."/>
        </authorList>
    </citation>
    <scope>NUCLEOTIDE SEQUENCE</scope>
    <source>
        <strain evidence="14">CBS6075</strain>
    </source>
</reference>
<dbReference type="GO" id="GO:0051301">
    <property type="term" value="P:cell division"/>
    <property type="evidence" value="ECO:0007669"/>
    <property type="project" value="UniProtKB-KW"/>
</dbReference>
<dbReference type="InterPro" id="IPR027120">
    <property type="entry name" value="Smc2_ABC"/>
</dbReference>
<proteinExistence type="inferred from homology"/>
<gene>
    <name evidence="14" type="ORF">OGAPHI_001311</name>
</gene>
<feature type="coiled-coil region" evidence="12">
    <location>
        <begin position="740"/>
        <end position="911"/>
    </location>
</feature>
<keyword evidence="7 12" id="KW-0175">Coiled coil</keyword>
<dbReference type="InterPro" id="IPR010935">
    <property type="entry name" value="SMC_hinge"/>
</dbReference>
<comment type="subcellular location">
    <subcellularLocation>
        <location evidence="1 11">Nucleus</location>
    </subcellularLocation>
</comment>
<dbReference type="GO" id="GO:0005694">
    <property type="term" value="C:chromosome"/>
    <property type="evidence" value="ECO:0007669"/>
    <property type="project" value="InterPro"/>
</dbReference>
<dbReference type="EMBL" id="JAEUBE010000087">
    <property type="protein sequence ID" value="KAH3670795.1"/>
    <property type="molecule type" value="Genomic_DNA"/>
</dbReference>
<dbReference type="SMART" id="SM00968">
    <property type="entry name" value="SMC_hinge"/>
    <property type="match status" value="1"/>
</dbReference>
<accession>A0A9P8PFW0</accession>
<dbReference type="SUPFAM" id="SSF75553">
    <property type="entry name" value="Smc hinge domain"/>
    <property type="match status" value="1"/>
</dbReference>
<evidence type="ECO:0000256" key="10">
    <source>
        <dbReference type="ARBA" id="ARBA00023306"/>
    </source>
</evidence>
<dbReference type="Gene3D" id="3.30.70.1620">
    <property type="match status" value="1"/>
</dbReference>
<dbReference type="SUPFAM" id="SSF52540">
    <property type="entry name" value="P-loop containing nucleoside triphosphate hydrolases"/>
    <property type="match status" value="1"/>
</dbReference>
<evidence type="ECO:0000256" key="11">
    <source>
        <dbReference type="PIRNR" id="PIRNR005719"/>
    </source>
</evidence>
<feature type="coiled-coil region" evidence="12">
    <location>
        <begin position="403"/>
        <end position="496"/>
    </location>
</feature>
<dbReference type="GO" id="GO:0005524">
    <property type="term" value="F:ATP binding"/>
    <property type="evidence" value="ECO:0007669"/>
    <property type="project" value="UniProtKB-KW"/>
</dbReference>
<evidence type="ECO:0000256" key="1">
    <source>
        <dbReference type="ARBA" id="ARBA00004123"/>
    </source>
</evidence>
<evidence type="ECO:0000256" key="7">
    <source>
        <dbReference type="ARBA" id="ARBA00023054"/>
    </source>
</evidence>
<dbReference type="InterPro" id="IPR027417">
    <property type="entry name" value="P-loop_NTPase"/>
</dbReference>
<dbReference type="PIRSF" id="PIRSF005719">
    <property type="entry name" value="SMC"/>
    <property type="match status" value="1"/>
</dbReference>
<name>A0A9P8PFW0_9ASCO</name>
<dbReference type="GO" id="GO:0005634">
    <property type="term" value="C:nucleus"/>
    <property type="evidence" value="ECO:0007669"/>
    <property type="project" value="UniProtKB-SubCell"/>
</dbReference>
<keyword evidence="5" id="KW-0498">Mitosis</keyword>
<keyword evidence="6" id="KW-0067">ATP-binding</keyword>
<evidence type="ECO:0000313" key="15">
    <source>
        <dbReference type="Proteomes" id="UP000769157"/>
    </source>
</evidence>
<dbReference type="GO" id="GO:0007076">
    <property type="term" value="P:mitotic chromosome condensation"/>
    <property type="evidence" value="ECO:0007669"/>
    <property type="project" value="UniProtKB-ARBA"/>
</dbReference>
<keyword evidence="4" id="KW-0547">Nucleotide-binding</keyword>
<evidence type="ECO:0000256" key="4">
    <source>
        <dbReference type="ARBA" id="ARBA00022741"/>
    </source>
</evidence>
<sequence>MRVEELVLDGFKSYAVRTVISSWDPQFNAITGLNGSGKSNILDAICFVLGISSMSTVRATNLQDLIYKRGQAGITKASVTITFDNADKTKSPIGFEQYPKISISRQVLLGGASKYLINGHKVQQSQILNLFQSVQLNINNPNFLIMQGKITKMLNMKPTEILGLIEEAAGTKMYEGQREKAERIMAKKNIKLKTTESLLVEEVEPKLRQLREQKRIVMEFQDILIELETLSKAVAAHDYRSLYQKQQEQESQVNSDCAKLNSLKSKKNVLENEIHTLENDLVVTRTKKQNEIGRGRNLKELEQTETDLTNQMTRTVTSKDLKIQILEQETSKLDKLRRRQAECPTDLQPELQSFEAAEQEYISRKVILEKLECELRQREELLSSLSTGFSSKGSSEGGYLSQLQESKQRLSAINVEIEKYKLKKKHLNDDLESKKHKIVAAKNDITVLEKKLESKIERCSALSQIISSAGFDSETLKSLKNEERVTHQKLNDLRKSISKLFQRYPGISFEYDMSGTKLDKDSVKGLVGELFLVPEANSKYSTALEVCAGGKLYNVVVDTEKSGSELLENGNLKKRVTIIPLNKITAQSLSSGRLEAAKELAPGKVELALHTLEYPHEFTKAMEFIFGNRLLCEDPETAKKVTFNPNVRTGSITLEGDFYDPEGRLSGGSKQNSSSLLAAFEQLRQLKNQESHILGRLKQIQAEITNQESLSKETRAVQQELSTETYQRDILVSQLKDCESAKLLEKIRAHQLEADSLQEMIEKSLEEGRDVQQEIYRLKKDLQDFDSDGESKLADLRHEIEELRVRIPEEQKAVKTAHKSLQVLQIEREEKQNDLSGLQEQIGEAENLIQNLKHQLRELDSECLQLKTRISEVKIACEKEKSAILGINDELQEMTQTLNLKRQELNDLDVALGKQSDKSTKSEAQLNLIQESVRKIIENQEWVTDEKLLNQVLEQYPNINVEHCHKRIDQLKTRSSSMRKKGVNNNIMAQIEQHEKHELSLKTKIRQINKDKAKIEDTVRKLDDYKRTELLKTYNKVSKDFGQIFADLLPQAYAKLVLTDQKDVTKGLEVRVKLGNVWKESLVELSGGQRSLVALSLIMSLLQFKPAPMYILDEVDAALDLSHTQNIGHLIKTRFKGSQFIVVSLKEGMFTNANRLFKVRFQEGTSVVTAS</sequence>
<dbReference type="Pfam" id="PF02463">
    <property type="entry name" value="SMC_N"/>
    <property type="match status" value="1"/>
</dbReference>
<evidence type="ECO:0000256" key="8">
    <source>
        <dbReference type="ARBA" id="ARBA00023067"/>
    </source>
</evidence>
<evidence type="ECO:0000256" key="12">
    <source>
        <dbReference type="SAM" id="Coils"/>
    </source>
</evidence>
<keyword evidence="9 11" id="KW-0539">Nucleus</keyword>
<dbReference type="AlphaFoldDB" id="A0A9P8PFW0"/>
<dbReference type="CDD" id="cd03273">
    <property type="entry name" value="ABC_SMC2_euk"/>
    <property type="match status" value="1"/>
</dbReference>
<evidence type="ECO:0000256" key="3">
    <source>
        <dbReference type="ARBA" id="ARBA00022618"/>
    </source>
</evidence>
<dbReference type="FunFam" id="3.40.50.300:FF:000385">
    <property type="entry name" value="Structural maintenance of chromosomes 2"/>
    <property type="match status" value="1"/>
</dbReference>
<comment type="similarity">
    <text evidence="2">Belongs to the SMC family. SMC2 subfamily.</text>
</comment>
<feature type="coiled-coil region" evidence="12">
    <location>
        <begin position="260"/>
        <end position="287"/>
    </location>
</feature>
<dbReference type="PANTHER" id="PTHR43977">
    <property type="entry name" value="STRUCTURAL MAINTENANCE OF CHROMOSOMES PROTEIN 3"/>
    <property type="match status" value="1"/>
</dbReference>
<dbReference type="RefSeq" id="XP_046064220.1">
    <property type="nucleotide sequence ID" value="XM_046202059.1"/>
</dbReference>
<dbReference type="InterPro" id="IPR036277">
    <property type="entry name" value="SMC_hinge_sf"/>
</dbReference>
<evidence type="ECO:0000256" key="6">
    <source>
        <dbReference type="ARBA" id="ARBA00022840"/>
    </source>
</evidence>
<keyword evidence="10" id="KW-0131">Cell cycle</keyword>
<feature type="domain" description="SMC hinge" evidence="13">
    <location>
        <begin position="521"/>
        <end position="642"/>
    </location>
</feature>
<evidence type="ECO:0000256" key="9">
    <source>
        <dbReference type="ARBA" id="ARBA00023242"/>
    </source>
</evidence>
<dbReference type="Pfam" id="PF06470">
    <property type="entry name" value="SMC_hinge"/>
    <property type="match status" value="1"/>
</dbReference>
<keyword evidence="8" id="KW-0226">DNA condensation</keyword>
<evidence type="ECO:0000259" key="13">
    <source>
        <dbReference type="SMART" id="SM00968"/>
    </source>
</evidence>
<protein>
    <recommendedName>
        <fullName evidence="11">Structural maintenance of chromosomes protein</fullName>
    </recommendedName>
</protein>
<dbReference type="GO" id="GO:0016887">
    <property type="term" value="F:ATP hydrolysis activity"/>
    <property type="evidence" value="ECO:0007669"/>
    <property type="project" value="InterPro"/>
</dbReference>
<keyword evidence="15" id="KW-1185">Reference proteome</keyword>
<keyword evidence="3" id="KW-0132">Cell division</keyword>
<dbReference type="OrthoDB" id="10255539at2759"/>
<dbReference type="InterPro" id="IPR003395">
    <property type="entry name" value="RecF/RecN/SMC_N"/>
</dbReference>
<evidence type="ECO:0000313" key="14">
    <source>
        <dbReference type="EMBL" id="KAH3670795.1"/>
    </source>
</evidence>